<keyword evidence="2" id="KW-1185">Reference proteome</keyword>
<dbReference type="EMBL" id="CM039438">
    <property type="protein sequence ID" value="KAI4298860.1"/>
    <property type="molecule type" value="Genomic_DNA"/>
</dbReference>
<reference evidence="1 2" key="1">
    <citation type="journal article" date="2022" name="DNA Res.">
        <title>Chromosomal-level genome assembly of the orchid tree Bauhinia variegata (Leguminosae; Cercidoideae) supports the allotetraploid origin hypothesis of Bauhinia.</title>
        <authorList>
            <person name="Zhong Y."/>
            <person name="Chen Y."/>
            <person name="Zheng D."/>
            <person name="Pang J."/>
            <person name="Liu Y."/>
            <person name="Luo S."/>
            <person name="Meng S."/>
            <person name="Qian L."/>
            <person name="Wei D."/>
            <person name="Dai S."/>
            <person name="Zhou R."/>
        </authorList>
    </citation>
    <scope>NUCLEOTIDE SEQUENCE [LARGE SCALE GENOMIC DNA]</scope>
    <source>
        <strain evidence="1">BV-YZ2020</strain>
    </source>
</reference>
<evidence type="ECO:0000313" key="1">
    <source>
        <dbReference type="EMBL" id="KAI4298860.1"/>
    </source>
</evidence>
<name>A0ACB9KNW5_BAUVA</name>
<gene>
    <name evidence="1" type="ORF">L6164_032374</name>
</gene>
<dbReference type="Proteomes" id="UP000828941">
    <property type="component" value="Chromosome 13"/>
</dbReference>
<protein>
    <submittedName>
        <fullName evidence="1">Uncharacterized protein</fullName>
    </submittedName>
</protein>
<proteinExistence type="predicted"/>
<accession>A0ACB9KNW5</accession>
<comment type="caution">
    <text evidence="1">The sequence shown here is derived from an EMBL/GenBank/DDBJ whole genome shotgun (WGS) entry which is preliminary data.</text>
</comment>
<sequence>MLGIHAHYCNKLSKFSVTFRILRLLQVSISTRPEKDLATKPNWSIISNSANLKLETLRPRDFDVVYKYNKEIRNLGGRGKVKEARKLFDIMPHRDVVSYNSMITVHLRNKDLVGAEMLFKEMPERSIVAESAMIDGYVKAGRLNDARKVFDLMSERNAFSWTSLISGYFRSGQIEEGQRLFDQMPVKNVVSWTIIVLGYARNGLIHRAREFFDLMPEKNAISWTVMIKSYLENDRFNEAYQLFHEVPQRNVYTWNIMISGCLRSNRLNEAIKLFDSMPYRSPVSWTTMVSGLARNKRISDARKYFDQMPHKDIAAWNAMITAYVDEGLMGEACLLFILMPEKNVVTWNTMIDGYTRNGHEGKALQHFVLMLRSCFKPNATTMTSIVTSCDSMLELVQVHAQVTHLGFEHDTSLTNALITMYSKSGDICSSRLAFEQLKLKDGVSWTAMIMAFSNHGLGHHALETFTRMLKSEAKPDEITFVGLLSACSHSGLVNKGRRLFDSISRAYNLKPKALHYSCLVDILGRAGLVDEAMNVVCTMPPSERDGAVLGALLGARKLHTDIKMANSIAEKLLELEPSSSGAYVLLANAYAAEGRWDELAQVRKKMKESNVKKVPGYSQIEVKGKNYVFYVGDRSHPQVEEAYSLLLQNLQPLMREMSCTPENPLLEE</sequence>
<evidence type="ECO:0000313" key="2">
    <source>
        <dbReference type="Proteomes" id="UP000828941"/>
    </source>
</evidence>
<organism evidence="1 2">
    <name type="scientific">Bauhinia variegata</name>
    <name type="common">Purple orchid tree</name>
    <name type="synonym">Phanera variegata</name>
    <dbReference type="NCBI Taxonomy" id="167791"/>
    <lineage>
        <taxon>Eukaryota</taxon>
        <taxon>Viridiplantae</taxon>
        <taxon>Streptophyta</taxon>
        <taxon>Embryophyta</taxon>
        <taxon>Tracheophyta</taxon>
        <taxon>Spermatophyta</taxon>
        <taxon>Magnoliopsida</taxon>
        <taxon>eudicotyledons</taxon>
        <taxon>Gunneridae</taxon>
        <taxon>Pentapetalae</taxon>
        <taxon>rosids</taxon>
        <taxon>fabids</taxon>
        <taxon>Fabales</taxon>
        <taxon>Fabaceae</taxon>
        <taxon>Cercidoideae</taxon>
        <taxon>Cercideae</taxon>
        <taxon>Bauhiniinae</taxon>
        <taxon>Bauhinia</taxon>
    </lineage>
</organism>